<gene>
    <name evidence="2" type="ORF">JAAARDRAFT_193523</name>
</gene>
<keyword evidence="3" id="KW-1185">Reference proteome</keyword>
<dbReference type="AlphaFoldDB" id="A0A067PW01"/>
<reference evidence="3" key="1">
    <citation type="journal article" date="2014" name="Proc. Natl. Acad. Sci. U.S.A.">
        <title>Extensive sampling of basidiomycete genomes demonstrates inadequacy of the white-rot/brown-rot paradigm for wood decay fungi.</title>
        <authorList>
            <person name="Riley R."/>
            <person name="Salamov A.A."/>
            <person name="Brown D.W."/>
            <person name="Nagy L.G."/>
            <person name="Floudas D."/>
            <person name="Held B.W."/>
            <person name="Levasseur A."/>
            <person name="Lombard V."/>
            <person name="Morin E."/>
            <person name="Otillar R."/>
            <person name="Lindquist E.A."/>
            <person name="Sun H."/>
            <person name="LaButti K.M."/>
            <person name="Schmutz J."/>
            <person name="Jabbour D."/>
            <person name="Luo H."/>
            <person name="Baker S.E."/>
            <person name="Pisabarro A.G."/>
            <person name="Walton J.D."/>
            <person name="Blanchette R.A."/>
            <person name="Henrissat B."/>
            <person name="Martin F."/>
            <person name="Cullen D."/>
            <person name="Hibbett D.S."/>
            <person name="Grigoriev I.V."/>
        </authorList>
    </citation>
    <scope>NUCLEOTIDE SEQUENCE [LARGE SCALE GENOMIC DNA]</scope>
    <source>
        <strain evidence="3">MUCL 33604</strain>
    </source>
</reference>
<evidence type="ECO:0000313" key="2">
    <source>
        <dbReference type="EMBL" id="KDQ58050.1"/>
    </source>
</evidence>
<protein>
    <submittedName>
        <fullName evidence="2">Uncharacterized protein</fullName>
    </submittedName>
</protein>
<dbReference type="InParanoid" id="A0A067PW01"/>
<evidence type="ECO:0000313" key="3">
    <source>
        <dbReference type="Proteomes" id="UP000027265"/>
    </source>
</evidence>
<evidence type="ECO:0000256" key="1">
    <source>
        <dbReference type="SAM" id="MobiDB-lite"/>
    </source>
</evidence>
<organism evidence="2 3">
    <name type="scientific">Jaapia argillacea MUCL 33604</name>
    <dbReference type="NCBI Taxonomy" id="933084"/>
    <lineage>
        <taxon>Eukaryota</taxon>
        <taxon>Fungi</taxon>
        <taxon>Dikarya</taxon>
        <taxon>Basidiomycota</taxon>
        <taxon>Agaricomycotina</taxon>
        <taxon>Agaricomycetes</taxon>
        <taxon>Agaricomycetidae</taxon>
        <taxon>Jaapiales</taxon>
        <taxon>Jaapiaceae</taxon>
        <taxon>Jaapia</taxon>
    </lineage>
</organism>
<sequence length="267" mass="29534">MSMSVGDAAVDNAAPLPGTKPKGKRSAPAKTVTTTMEQFYTKVTKLWFHKYSYDMEFGDNLAVDVPDPELSVLDGPELPCLLDPVEKQEKVKDHRGVSKTDSNQSVIDLINSALGGDRSSSAPRKRQAAQMFLRLYKPQIIPVYNVAWQKELARAQRVKKKPKKKLTILMRTARDMLANQSPEVRAYVDVAVEEHHRKVIEESKKEAAEDSYRRADDSPEAYERALLRSGDYIAPLASSIRDNTGTAIVVLLVGPIGQEGGNVGVRA</sequence>
<dbReference type="Proteomes" id="UP000027265">
    <property type="component" value="Unassembled WGS sequence"/>
</dbReference>
<accession>A0A067PW01</accession>
<name>A0A067PW01_9AGAM</name>
<dbReference type="HOGENOM" id="CLU_1042292_0_0_1"/>
<dbReference type="OrthoDB" id="3042688at2759"/>
<dbReference type="EMBL" id="KL197718">
    <property type="protein sequence ID" value="KDQ58050.1"/>
    <property type="molecule type" value="Genomic_DNA"/>
</dbReference>
<proteinExistence type="predicted"/>
<feature type="region of interest" description="Disordered" evidence="1">
    <location>
        <begin position="1"/>
        <end position="30"/>
    </location>
</feature>